<dbReference type="GO" id="GO:0046872">
    <property type="term" value="F:metal ion binding"/>
    <property type="evidence" value="ECO:0007669"/>
    <property type="project" value="UniProtKB-KW"/>
</dbReference>
<keyword evidence="4" id="KW-0560">Oxidoreductase</keyword>
<dbReference type="EMBL" id="LR796178">
    <property type="protein sequence ID" value="CAB4124344.1"/>
    <property type="molecule type" value="Genomic_DNA"/>
</dbReference>
<organism evidence="7">
    <name type="scientific">uncultured Caudovirales phage</name>
    <dbReference type="NCBI Taxonomy" id="2100421"/>
    <lineage>
        <taxon>Viruses</taxon>
        <taxon>Duplodnaviria</taxon>
        <taxon>Heunggongvirae</taxon>
        <taxon>Uroviricota</taxon>
        <taxon>Caudoviricetes</taxon>
        <taxon>Peduoviridae</taxon>
        <taxon>Maltschvirus</taxon>
        <taxon>Maltschvirus maltsch</taxon>
    </lineage>
</organism>
<evidence type="ECO:0000256" key="2">
    <source>
        <dbReference type="ARBA" id="ARBA00022723"/>
    </source>
</evidence>
<evidence type="ECO:0000256" key="4">
    <source>
        <dbReference type="ARBA" id="ARBA00023002"/>
    </source>
</evidence>
<dbReference type="InterPro" id="IPR024779">
    <property type="entry name" value="2OGFeDO_JBP1/TET_oxygenase_dom"/>
</dbReference>
<feature type="domain" description="2OGFeDO JBP1/TET oxygenase" evidence="6">
    <location>
        <begin position="231"/>
        <end position="368"/>
    </location>
</feature>
<dbReference type="Gene3D" id="3.60.130.30">
    <property type="match status" value="1"/>
</dbReference>
<name>A0A6J5KPQ1_9CAUD</name>
<dbReference type="Pfam" id="PF12851">
    <property type="entry name" value="Tet_JBP"/>
    <property type="match status" value="1"/>
</dbReference>
<comment type="cofactor">
    <cofactor evidence="1">
        <name>Fe(2+)</name>
        <dbReference type="ChEBI" id="CHEBI:29033"/>
    </cofactor>
</comment>
<protein>
    <submittedName>
        <fullName evidence="7">2OGFeDO, oxygenase domain containing protein</fullName>
    </submittedName>
</protein>
<evidence type="ECO:0000259" key="6">
    <source>
        <dbReference type="Pfam" id="PF12851"/>
    </source>
</evidence>
<evidence type="ECO:0000256" key="3">
    <source>
        <dbReference type="ARBA" id="ARBA00022964"/>
    </source>
</evidence>
<evidence type="ECO:0000313" key="7">
    <source>
        <dbReference type="EMBL" id="CAB4124344.1"/>
    </source>
</evidence>
<accession>A0A6J5KPQ1</accession>
<reference evidence="7" key="1">
    <citation type="submission" date="2020-04" db="EMBL/GenBank/DDBJ databases">
        <authorList>
            <person name="Chiriac C."/>
            <person name="Salcher M."/>
            <person name="Ghai R."/>
            <person name="Kavagutti S V."/>
        </authorList>
    </citation>
    <scope>NUCLEOTIDE SEQUENCE</scope>
</reference>
<keyword evidence="2" id="KW-0479">Metal-binding</keyword>
<keyword evidence="5" id="KW-0408">Iron</keyword>
<dbReference type="GO" id="GO:0051213">
    <property type="term" value="F:dioxygenase activity"/>
    <property type="evidence" value="ECO:0007669"/>
    <property type="project" value="UniProtKB-KW"/>
</dbReference>
<sequence length="447" mass="51666">MVKIIVAKHKLDCESMLGKFPDESHYDVLIEEDTDCYLPFDCGLGAKATCNLDNCGDCTENKTKDEKRIAFKFRKNFFTKEEQEQAYQGLREAATQSQNRGLAAGPRGEKLQGRDWVTAEQHDLLKFLSSDLYTIDQGDIDRTKLLSKSKTETRGMVWLTSEIQKHNFNFDSWFSKILEKSLPEIKKEAIWVQDTFISDTTYANPVNSGIAGWFDRYPRIPYGRATSYTQHHFNKFEMSFPFLQSLNRGFKELLPWRWNNQKGAADKIDQKFLVPDTVFSTITVNKTFRTACHRDAGDFTEGLSNLLVLSNNGKYKGGYLVFPEVRVAVNVRPGDLLLVNNHEIIHGNTPIECYEDGERISLVCYLREKMLELGSYEYENHRYEFVESRRLNTEHPNWESKWNGISGGMWDSQEWFDYLRTHGGQEMLDKYHAESQTKSGTLESLFG</sequence>
<proteinExistence type="predicted"/>
<evidence type="ECO:0000256" key="1">
    <source>
        <dbReference type="ARBA" id="ARBA00001954"/>
    </source>
</evidence>
<evidence type="ECO:0000256" key="5">
    <source>
        <dbReference type="ARBA" id="ARBA00023004"/>
    </source>
</evidence>
<gene>
    <name evidence="7" type="ORF">UFOVP49_182</name>
</gene>
<keyword evidence="3" id="KW-0223">Dioxygenase</keyword>